<name>A0A7D9DBE7_PARCT</name>
<accession>A0A7D9DBE7</accession>
<dbReference type="PANTHER" id="PTHR47331">
    <property type="entry name" value="PHD-TYPE DOMAIN-CONTAINING PROTEIN"/>
    <property type="match status" value="1"/>
</dbReference>
<dbReference type="Pfam" id="PF05380">
    <property type="entry name" value="Peptidase_A17"/>
    <property type="match status" value="1"/>
</dbReference>
<comment type="caution">
    <text evidence="1">The sequence shown here is derived from an EMBL/GenBank/DDBJ whole genome shotgun (WGS) entry which is preliminary data.</text>
</comment>
<evidence type="ECO:0000313" key="1">
    <source>
        <dbReference type="EMBL" id="CAB3981675.1"/>
    </source>
</evidence>
<dbReference type="AlphaFoldDB" id="A0A7D9DBE7"/>
<dbReference type="EMBL" id="CACRXK020000416">
    <property type="protein sequence ID" value="CAB3981675.1"/>
    <property type="molecule type" value="Genomic_DNA"/>
</dbReference>
<dbReference type="OrthoDB" id="5984319at2759"/>
<keyword evidence="2" id="KW-1185">Reference proteome</keyword>
<reference evidence="1" key="1">
    <citation type="submission" date="2020-04" db="EMBL/GenBank/DDBJ databases">
        <authorList>
            <person name="Alioto T."/>
            <person name="Alioto T."/>
            <person name="Gomez Garrido J."/>
        </authorList>
    </citation>
    <scope>NUCLEOTIDE SEQUENCE</scope>
    <source>
        <strain evidence="1">A484AB</strain>
    </source>
</reference>
<dbReference type="Proteomes" id="UP001152795">
    <property type="component" value="Unassembled WGS sequence"/>
</dbReference>
<sequence length="520" mass="60082">MKEIVGNKDDPVARLCPLGWTAVGKIEQRSNVGHHHIGFSHTFRIHVEEATTNDVPNECSDLNSTLKRFWDLESVVITPTRESLMTPEEKLAWGKVSQSMKFDGKHYEVAVPWKENRPNLPTNLPMAKQRLLSTEKKLLKNKEVALAYQQVLNGYLEKQYIRRVPKDEEKPQQEWLLPHFPVVRPERASTKILSKLRNGDKAGFHVCKWVSNRKEVLEDIPAKDCSSNVSLEKNELPTTKTLGIRWDAGDDEFLFDYSSLTDDFHYTKRNVLKKTASLFDPLGFLSPFIIKAKLYLQQAWLEALDWDDELPYKLKNQWKNWFNELHLLQEIKIPRCLKNSNLVTSVTLHSFSDASEKEYAAVVYARYEYEDKSVTTQLIASKTRLSPLKAISIPRLELMGALIGVRLTKQVSTALEIPVKDATFWVDSMNVLHWIHGRSRDYKPFVAHRVGEIADYGSRGMNVSEMKNNQQCWFGPEFLKKSKDAWPEEKIEIELNSVTCKELKVEARKQERVRLKMTSP</sequence>
<evidence type="ECO:0000313" key="2">
    <source>
        <dbReference type="Proteomes" id="UP001152795"/>
    </source>
</evidence>
<protein>
    <submittedName>
        <fullName evidence="1">Uncharacterized protein</fullName>
    </submittedName>
</protein>
<organism evidence="1 2">
    <name type="scientific">Paramuricea clavata</name>
    <name type="common">Red gorgonian</name>
    <name type="synonym">Violescent sea-whip</name>
    <dbReference type="NCBI Taxonomy" id="317549"/>
    <lineage>
        <taxon>Eukaryota</taxon>
        <taxon>Metazoa</taxon>
        <taxon>Cnidaria</taxon>
        <taxon>Anthozoa</taxon>
        <taxon>Octocorallia</taxon>
        <taxon>Malacalcyonacea</taxon>
        <taxon>Plexauridae</taxon>
        <taxon>Paramuricea</taxon>
    </lineage>
</organism>
<gene>
    <name evidence="1" type="ORF">PACLA_8A057243</name>
</gene>
<proteinExistence type="predicted"/>
<dbReference type="InterPro" id="IPR008042">
    <property type="entry name" value="Retrotrans_Pao"/>
</dbReference>